<dbReference type="InterPro" id="IPR046266">
    <property type="entry name" value="DUF6299"/>
</dbReference>
<comment type="caution">
    <text evidence="3">The sequence shown here is derived from an EMBL/GenBank/DDBJ whole genome shotgun (WGS) entry which is preliminary data.</text>
</comment>
<evidence type="ECO:0000256" key="1">
    <source>
        <dbReference type="SAM" id="SignalP"/>
    </source>
</evidence>
<name>A0ABP7N699_9ACTN</name>
<dbReference type="EMBL" id="BAABAJ010000023">
    <property type="protein sequence ID" value="GAA3936447.1"/>
    <property type="molecule type" value="Genomic_DNA"/>
</dbReference>
<gene>
    <name evidence="3" type="ORF">GCM10022244_51190</name>
</gene>
<dbReference type="Proteomes" id="UP001501000">
    <property type="component" value="Unassembled WGS sequence"/>
</dbReference>
<feature type="chain" id="PRO_5047049769" description="DUF6299 domain-containing protein" evidence="1">
    <location>
        <begin position="24"/>
        <end position="141"/>
    </location>
</feature>
<evidence type="ECO:0000259" key="2">
    <source>
        <dbReference type="Pfam" id="PF19816"/>
    </source>
</evidence>
<organism evidence="3 4">
    <name type="scientific">Streptomyces gulbargensis</name>
    <dbReference type="NCBI Taxonomy" id="364901"/>
    <lineage>
        <taxon>Bacteria</taxon>
        <taxon>Bacillati</taxon>
        <taxon>Actinomycetota</taxon>
        <taxon>Actinomycetes</taxon>
        <taxon>Kitasatosporales</taxon>
        <taxon>Streptomycetaceae</taxon>
        <taxon>Streptomyces</taxon>
    </lineage>
</organism>
<feature type="domain" description="DUF6299" evidence="2">
    <location>
        <begin position="28"/>
        <end position="136"/>
    </location>
</feature>
<evidence type="ECO:0000313" key="3">
    <source>
        <dbReference type="EMBL" id="GAA3936447.1"/>
    </source>
</evidence>
<proteinExistence type="predicted"/>
<dbReference type="Pfam" id="PF19816">
    <property type="entry name" value="DUF6299"/>
    <property type="match status" value="1"/>
</dbReference>
<sequence>MRIRLALAVAALLAAAGAPLAHAEGANGLSVDTQGFLGPGTTVTLSGTYRCLDDSKGPVFVSSTLDQDGRSTSIGGTRAVCDGHLHTWFNTSTLKESVFRPGTALVRAALLQLGTSDTGLPQPGFLAVQDADVTLRTVPAR</sequence>
<keyword evidence="1" id="KW-0732">Signal</keyword>
<feature type="signal peptide" evidence="1">
    <location>
        <begin position="1"/>
        <end position="23"/>
    </location>
</feature>
<protein>
    <recommendedName>
        <fullName evidence="2">DUF6299 domain-containing protein</fullName>
    </recommendedName>
</protein>
<dbReference type="RefSeq" id="WP_345286829.1">
    <property type="nucleotide sequence ID" value="NZ_BAABAJ010000023.1"/>
</dbReference>
<keyword evidence="4" id="KW-1185">Reference proteome</keyword>
<evidence type="ECO:0000313" key="4">
    <source>
        <dbReference type="Proteomes" id="UP001501000"/>
    </source>
</evidence>
<reference evidence="4" key="1">
    <citation type="journal article" date="2019" name="Int. J. Syst. Evol. Microbiol.">
        <title>The Global Catalogue of Microorganisms (GCM) 10K type strain sequencing project: providing services to taxonomists for standard genome sequencing and annotation.</title>
        <authorList>
            <consortium name="The Broad Institute Genomics Platform"/>
            <consortium name="The Broad Institute Genome Sequencing Center for Infectious Disease"/>
            <person name="Wu L."/>
            <person name="Ma J."/>
        </authorList>
    </citation>
    <scope>NUCLEOTIDE SEQUENCE [LARGE SCALE GENOMIC DNA]</scope>
    <source>
        <strain evidence="4">JCM 16956</strain>
    </source>
</reference>
<accession>A0ABP7N699</accession>